<dbReference type="OrthoDB" id="9762689at2"/>
<evidence type="ECO:0000256" key="2">
    <source>
        <dbReference type="ARBA" id="ARBA00022670"/>
    </source>
</evidence>
<dbReference type="GO" id="GO:0004252">
    <property type="term" value="F:serine-type endopeptidase activity"/>
    <property type="evidence" value="ECO:0007669"/>
    <property type="project" value="UniProtKB-UniRule"/>
</dbReference>
<evidence type="ECO:0000313" key="11">
    <source>
        <dbReference type="Proteomes" id="UP000247523"/>
    </source>
</evidence>
<dbReference type="PROSITE" id="PS51892">
    <property type="entry name" value="SUBTILASE"/>
    <property type="match status" value="1"/>
</dbReference>
<dbReference type="EMBL" id="QICS01000001">
    <property type="protein sequence ID" value="PXV95552.1"/>
    <property type="molecule type" value="Genomic_DNA"/>
</dbReference>
<dbReference type="Pfam" id="PF00082">
    <property type="entry name" value="Peptidase_S8"/>
    <property type="match status" value="2"/>
</dbReference>
<dbReference type="PANTHER" id="PTHR43806:SF11">
    <property type="entry name" value="CEREVISIN-RELATED"/>
    <property type="match status" value="1"/>
</dbReference>
<evidence type="ECO:0000313" key="8">
    <source>
        <dbReference type="EMBL" id="PXV95552.1"/>
    </source>
</evidence>
<keyword evidence="3 6" id="KW-0378">Hydrolase</keyword>
<dbReference type="InterPro" id="IPR000209">
    <property type="entry name" value="Peptidase_S8/S53_dom"/>
</dbReference>
<proteinExistence type="inferred from homology"/>
<accession>A0A255I2X4</accession>
<dbReference type="Proteomes" id="UP000247523">
    <property type="component" value="Unassembled WGS sequence"/>
</dbReference>
<evidence type="ECO:0000313" key="10">
    <source>
        <dbReference type="Proteomes" id="UP000216411"/>
    </source>
</evidence>
<dbReference type="InterPro" id="IPR036852">
    <property type="entry name" value="Peptidase_S8/S53_dom_sf"/>
</dbReference>
<dbReference type="InterPro" id="IPR050131">
    <property type="entry name" value="Peptidase_S8_subtilisin-like"/>
</dbReference>
<feature type="domain" description="Peptidase S8/S53" evidence="7">
    <location>
        <begin position="96"/>
        <end position="292"/>
    </location>
</feature>
<reference evidence="9" key="3">
    <citation type="submission" date="2018-07" db="EMBL/GenBank/DDBJ databases">
        <authorList>
            <person name="Quirk P.G."/>
            <person name="Krulwich T.A."/>
        </authorList>
    </citation>
    <scope>NUCLEOTIDE SEQUENCE</scope>
    <source>
        <strain evidence="9">CCRI-19302</strain>
    </source>
</reference>
<evidence type="ECO:0000313" key="9">
    <source>
        <dbReference type="EMBL" id="RDY32868.1"/>
    </source>
</evidence>
<evidence type="ECO:0000256" key="3">
    <source>
        <dbReference type="ARBA" id="ARBA00022801"/>
    </source>
</evidence>
<evidence type="ECO:0000256" key="6">
    <source>
        <dbReference type="PROSITE-ProRule" id="PRU01240"/>
    </source>
</evidence>
<dbReference type="InterPro" id="IPR017310">
    <property type="entry name" value="Pept_S8A_subtilisin_clostridia"/>
</dbReference>
<dbReference type="SUPFAM" id="SSF52743">
    <property type="entry name" value="Subtilisin-like"/>
    <property type="match status" value="1"/>
</dbReference>
<name>A0A255I2X4_9FIRM</name>
<keyword evidence="10" id="KW-1185">Reference proteome</keyword>
<dbReference type="RefSeq" id="WP_094380018.1">
    <property type="nucleotide sequence ID" value="NZ_NOKA02000002.1"/>
</dbReference>
<gene>
    <name evidence="8" type="ORF">C8E03_101181</name>
    <name evidence="9" type="ORF">CG710_002730</name>
</gene>
<dbReference type="PRINTS" id="PR00723">
    <property type="entry name" value="SUBTILISIN"/>
</dbReference>
<organism evidence="9 10">
    <name type="scientific">Lachnotalea glycerini</name>
    <dbReference type="NCBI Taxonomy" id="1763509"/>
    <lineage>
        <taxon>Bacteria</taxon>
        <taxon>Bacillati</taxon>
        <taxon>Bacillota</taxon>
        <taxon>Clostridia</taxon>
        <taxon>Lachnospirales</taxon>
        <taxon>Lachnospiraceae</taxon>
        <taxon>Lachnotalea</taxon>
    </lineage>
</organism>
<dbReference type="InterPro" id="IPR022398">
    <property type="entry name" value="Peptidase_S8_His-AS"/>
</dbReference>
<feature type="active site" description="Charge relay system" evidence="5 6">
    <location>
        <position position="105"/>
    </location>
</feature>
<dbReference type="InterPro" id="IPR034045">
    <property type="entry name" value="Pep_S8_CspA-like"/>
</dbReference>
<evidence type="ECO:0000259" key="7">
    <source>
        <dbReference type="Pfam" id="PF00082"/>
    </source>
</evidence>
<sequence length="566" mass="62885">MSPEDIERIYSNNYADFIISYGGNPSNLEKYENSSINIINFYLAVVHLPADFLTEDVISKVGYSVLPSLFGFTNPDSIETSGIQRIRNIPEFNLRGKGVLLGFVDSGIDYTNPIFQNADKTTRIDRIWDQTIISDQTPEGVVYGTEYTKEQINEALKSENPFSVVPTRDEIGHGTIVAGIAAGNEVPDNDFYGVATESQLVVVKLKPAKPNIKQFFRIPEDKICYQENDLIFGIQYLLDYSTSVSKPIVICISVDTAQYAHDGRGTTSNWLSIKAVTPGIGIVIPVGNEGNAKGHYLGLIEQASSYNEVELKVGSDESGFSMEIWGNTPNLFSVDITSPSGEYIPRFTLRLNTTKKIDFVFEPTTIFVDSSLIESQSGEQLMLLRFTMPSQGIWKFRVYSKGIYPISFNIWLPMSEFISKDTFFLKPDPFTTLLSLACARNPLTVTAYNSDDESLYINAGKGFTRVDIVKPDIASPGVNIVSPTLTHGFRAVSGTSAAAAHTAGVAAMFFEWGIVKRNYPEMSTQDLKIFMIRGARRKAGLSYPNKEWGYGILDIYNTFRSIRGEE</sequence>
<dbReference type="Proteomes" id="UP000216411">
    <property type="component" value="Unassembled WGS sequence"/>
</dbReference>
<evidence type="ECO:0000256" key="5">
    <source>
        <dbReference type="PIRSR" id="PIRSR615500-1"/>
    </source>
</evidence>
<dbReference type="AlphaFoldDB" id="A0A255I2X4"/>
<feature type="active site" description="Charge relay system" evidence="5 6">
    <location>
        <position position="496"/>
    </location>
</feature>
<protein>
    <submittedName>
        <fullName evidence="8">Subtilase family protein</fullName>
    </submittedName>
</protein>
<evidence type="ECO:0000256" key="4">
    <source>
        <dbReference type="ARBA" id="ARBA00022825"/>
    </source>
</evidence>
<keyword evidence="4 6" id="KW-0720">Serine protease</keyword>
<dbReference type="PIRSF" id="PIRSF037894">
    <property type="entry name" value="Subtilisin_rel_CspABC"/>
    <property type="match status" value="1"/>
</dbReference>
<reference evidence="8 11" key="2">
    <citation type="submission" date="2018-05" db="EMBL/GenBank/DDBJ databases">
        <title>Genomic Encyclopedia of Type Strains, Phase IV (KMG-IV): sequencing the most valuable type-strain genomes for metagenomic binning, comparative biology and taxonomic classification.</title>
        <authorList>
            <person name="Goeker M."/>
        </authorList>
    </citation>
    <scope>NUCLEOTIDE SEQUENCE [LARGE SCALE GENOMIC DNA]</scope>
    <source>
        <strain evidence="8 11">DSM 28816</strain>
    </source>
</reference>
<dbReference type="CDD" id="cd07478">
    <property type="entry name" value="Peptidases_S8_CspA-like"/>
    <property type="match status" value="1"/>
</dbReference>
<comment type="caution">
    <text evidence="9">The sequence shown here is derived from an EMBL/GenBank/DDBJ whole genome shotgun (WGS) entry which is preliminary data.</text>
</comment>
<feature type="domain" description="Peptidase S8/S53" evidence="7">
    <location>
        <begin position="437"/>
        <end position="551"/>
    </location>
</feature>
<comment type="similarity">
    <text evidence="1 6">Belongs to the peptidase S8 family.</text>
</comment>
<keyword evidence="2 6" id="KW-0645">Protease</keyword>
<feature type="active site" description="Charge relay system" evidence="5 6">
    <location>
        <position position="173"/>
    </location>
</feature>
<evidence type="ECO:0000256" key="1">
    <source>
        <dbReference type="ARBA" id="ARBA00011073"/>
    </source>
</evidence>
<dbReference type="Gene3D" id="3.40.50.200">
    <property type="entry name" value="Peptidase S8/S53 domain"/>
    <property type="match status" value="1"/>
</dbReference>
<dbReference type="Gene3D" id="2.60.120.1290">
    <property type="match status" value="1"/>
</dbReference>
<dbReference type="PANTHER" id="PTHR43806">
    <property type="entry name" value="PEPTIDASE S8"/>
    <property type="match status" value="1"/>
</dbReference>
<dbReference type="InterPro" id="IPR015500">
    <property type="entry name" value="Peptidase_S8_subtilisin-rel"/>
</dbReference>
<dbReference type="GO" id="GO:0006508">
    <property type="term" value="P:proteolysis"/>
    <property type="evidence" value="ECO:0007669"/>
    <property type="project" value="UniProtKB-KW"/>
</dbReference>
<dbReference type="PROSITE" id="PS00137">
    <property type="entry name" value="SUBTILASE_HIS"/>
    <property type="match status" value="1"/>
</dbReference>
<dbReference type="EMBL" id="NOKA02000002">
    <property type="protein sequence ID" value="RDY32868.1"/>
    <property type="molecule type" value="Genomic_DNA"/>
</dbReference>
<reference evidence="9 10" key="1">
    <citation type="journal article" date="2017" name="Genome Announc.">
        <title>Draft Genome Sequence of a Sporulating and Motile Strain of Lachnotalea glycerini Isolated from Water in Quebec City, Canada.</title>
        <authorList>
            <person name="Maheux A.F."/>
            <person name="Boudreau D.K."/>
            <person name="Berube E."/>
            <person name="Boissinot M."/>
            <person name="Raymond F."/>
            <person name="Brodeur S."/>
            <person name="Corbeil J."/>
            <person name="Isabel S."/>
            <person name="Omar R.F."/>
            <person name="Bergeron M.G."/>
        </authorList>
    </citation>
    <scope>NUCLEOTIDE SEQUENCE [LARGE SCALE GENOMIC DNA]</scope>
    <source>
        <strain evidence="9 10">CCRI-19302</strain>
    </source>
</reference>